<evidence type="ECO:0000256" key="2">
    <source>
        <dbReference type="ARBA" id="ARBA00022771"/>
    </source>
</evidence>
<evidence type="ECO:0000256" key="4">
    <source>
        <dbReference type="ARBA" id="ARBA00023125"/>
    </source>
</evidence>
<keyword evidence="2 5" id="KW-0863">Zinc-finger</keyword>
<evidence type="ECO:0000313" key="8">
    <source>
        <dbReference type="Proteomes" id="UP000053097"/>
    </source>
</evidence>
<feature type="non-terminal residue" evidence="7">
    <location>
        <position position="222"/>
    </location>
</feature>
<sequence>MSLFATMPSCCVKYCTSRTSYKKTQNVKYLRFPKDGVIRQQWLDACQNNGIRTGVPTYTELVEYVQEKQRLRHKESMQNMEVEAVEDINDTNCIEEVDCITTETMQHMELENDTTNIETNKRLQKSEEINCKTLKEKELLEQQNVQLRMEVTKLQTEILKMSTDKQKQEIDILKKVFTPGQIARLTSSTNSRIQWSPEDIVSAISLRSSSPKAYKYLRNVKK</sequence>
<evidence type="ECO:0000313" key="7">
    <source>
        <dbReference type="EMBL" id="EZA51151.1"/>
    </source>
</evidence>
<keyword evidence="8" id="KW-1185">Reference proteome</keyword>
<dbReference type="InterPro" id="IPR006612">
    <property type="entry name" value="THAP_Znf"/>
</dbReference>
<dbReference type="Proteomes" id="UP000053097">
    <property type="component" value="Unassembled WGS sequence"/>
</dbReference>
<evidence type="ECO:0000256" key="1">
    <source>
        <dbReference type="ARBA" id="ARBA00022723"/>
    </source>
</evidence>
<dbReference type="PROSITE" id="PS50950">
    <property type="entry name" value="ZF_THAP"/>
    <property type="match status" value="1"/>
</dbReference>
<dbReference type="EMBL" id="KK107413">
    <property type="protein sequence ID" value="EZA51151.1"/>
    <property type="molecule type" value="Genomic_DNA"/>
</dbReference>
<organism evidence="7 8">
    <name type="scientific">Ooceraea biroi</name>
    <name type="common">Clonal raider ant</name>
    <name type="synonym">Cerapachys biroi</name>
    <dbReference type="NCBI Taxonomy" id="2015173"/>
    <lineage>
        <taxon>Eukaryota</taxon>
        <taxon>Metazoa</taxon>
        <taxon>Ecdysozoa</taxon>
        <taxon>Arthropoda</taxon>
        <taxon>Hexapoda</taxon>
        <taxon>Insecta</taxon>
        <taxon>Pterygota</taxon>
        <taxon>Neoptera</taxon>
        <taxon>Endopterygota</taxon>
        <taxon>Hymenoptera</taxon>
        <taxon>Apocrita</taxon>
        <taxon>Aculeata</taxon>
        <taxon>Formicoidea</taxon>
        <taxon>Formicidae</taxon>
        <taxon>Dorylinae</taxon>
        <taxon>Ooceraea</taxon>
    </lineage>
</organism>
<dbReference type="SUPFAM" id="SSF57716">
    <property type="entry name" value="Glucocorticoid receptor-like (DNA-binding domain)"/>
    <property type="match status" value="1"/>
</dbReference>
<evidence type="ECO:0000259" key="6">
    <source>
        <dbReference type="PROSITE" id="PS50950"/>
    </source>
</evidence>
<dbReference type="Pfam" id="PF05485">
    <property type="entry name" value="THAP"/>
    <property type="match status" value="1"/>
</dbReference>
<gene>
    <name evidence="7" type="ORF">X777_10276</name>
</gene>
<dbReference type="GO" id="GO:0008270">
    <property type="term" value="F:zinc ion binding"/>
    <property type="evidence" value="ECO:0007669"/>
    <property type="project" value="UniProtKB-KW"/>
</dbReference>
<evidence type="ECO:0000256" key="5">
    <source>
        <dbReference type="PROSITE-ProRule" id="PRU00309"/>
    </source>
</evidence>
<name>A0A026W6B5_OOCBI</name>
<keyword evidence="3" id="KW-0862">Zinc</keyword>
<reference evidence="7 8" key="1">
    <citation type="journal article" date="2014" name="Curr. Biol.">
        <title>The genome of the clonal raider ant Cerapachys biroi.</title>
        <authorList>
            <person name="Oxley P.R."/>
            <person name="Ji L."/>
            <person name="Fetter-Pruneda I."/>
            <person name="McKenzie S.K."/>
            <person name="Li C."/>
            <person name="Hu H."/>
            <person name="Zhang G."/>
            <person name="Kronauer D.J."/>
        </authorList>
    </citation>
    <scope>NUCLEOTIDE SEQUENCE [LARGE SCALE GENOMIC DNA]</scope>
</reference>
<keyword evidence="4 5" id="KW-0238">DNA-binding</keyword>
<dbReference type="GO" id="GO:0003677">
    <property type="term" value="F:DNA binding"/>
    <property type="evidence" value="ECO:0007669"/>
    <property type="project" value="UniProtKB-UniRule"/>
</dbReference>
<dbReference type="AlphaFoldDB" id="A0A026W6B5"/>
<dbReference type="OrthoDB" id="7554928at2759"/>
<proteinExistence type="predicted"/>
<keyword evidence="1" id="KW-0479">Metal-binding</keyword>
<accession>A0A026W6B5</accession>
<feature type="domain" description="THAP-type" evidence="6">
    <location>
        <begin position="7"/>
        <end position="89"/>
    </location>
</feature>
<evidence type="ECO:0000256" key="3">
    <source>
        <dbReference type="ARBA" id="ARBA00022833"/>
    </source>
</evidence>
<protein>
    <recommendedName>
        <fullName evidence="6">THAP-type domain-containing protein</fullName>
    </recommendedName>
</protein>